<dbReference type="Proteomes" id="UP000695022">
    <property type="component" value="Unplaced"/>
</dbReference>
<dbReference type="GeneID" id="106816821"/>
<sequence>MTVAAIHHRIVKISSERTKHSHAMRAKNVDDRKRLRQLLESHNSNKGDHVTEEEAMSYTLPWIIREDSRGVPFSTKKKVVDLALAKRRCLEERSLVLKEMHSYLVYHKKQVAVIEAALETCDYGEVKHIFSGSRGYMLDCDGVEVTTTAALLYKRLSYHKNQLSLGVVDFKGAIRSIAMPARSDDDDFDNEILILTEALDDYDDDDN</sequence>
<gene>
    <name evidence="2 3 4" type="primary">LOC106816821</name>
</gene>
<organism evidence="1 4">
    <name type="scientific">Priapulus caudatus</name>
    <name type="common">Priapulid worm</name>
    <dbReference type="NCBI Taxonomy" id="37621"/>
    <lineage>
        <taxon>Eukaryota</taxon>
        <taxon>Metazoa</taxon>
        <taxon>Ecdysozoa</taxon>
        <taxon>Scalidophora</taxon>
        <taxon>Priapulida</taxon>
        <taxon>Priapulimorpha</taxon>
        <taxon>Priapulimorphida</taxon>
        <taxon>Priapulidae</taxon>
        <taxon>Priapulus</taxon>
    </lineage>
</organism>
<keyword evidence="1" id="KW-1185">Reference proteome</keyword>
<reference evidence="2 3" key="1">
    <citation type="submission" date="2025-05" db="UniProtKB">
        <authorList>
            <consortium name="RefSeq"/>
        </authorList>
    </citation>
    <scope>IDENTIFICATION</scope>
</reference>
<proteinExistence type="predicted"/>
<evidence type="ECO:0000313" key="3">
    <source>
        <dbReference type="RefSeq" id="XP_014676941.1"/>
    </source>
</evidence>
<dbReference type="RefSeq" id="XP_014676941.1">
    <property type="nucleotide sequence ID" value="XM_014821455.1"/>
</dbReference>
<evidence type="ECO:0000313" key="4">
    <source>
        <dbReference type="RefSeq" id="XP_014676942.1"/>
    </source>
</evidence>
<accession>A0ABM1EXM1</accession>
<name>A0ABM1EXM1_PRICU</name>
<evidence type="ECO:0000313" key="2">
    <source>
        <dbReference type="RefSeq" id="XP_014676940.1"/>
    </source>
</evidence>
<dbReference type="RefSeq" id="XP_014676940.1">
    <property type="nucleotide sequence ID" value="XM_014821454.1"/>
</dbReference>
<protein>
    <submittedName>
        <fullName evidence="2 3">Uncharacterized protein LOC106816821</fullName>
    </submittedName>
</protein>
<evidence type="ECO:0000313" key="1">
    <source>
        <dbReference type="Proteomes" id="UP000695022"/>
    </source>
</evidence>
<dbReference type="RefSeq" id="XP_014676942.1">
    <property type="nucleotide sequence ID" value="XM_014821456.1"/>
</dbReference>